<comment type="caution">
    <text evidence="3">The sequence shown here is derived from an EMBL/GenBank/DDBJ whole genome shotgun (WGS) entry which is preliminary data.</text>
</comment>
<dbReference type="EMBL" id="CAXHTB010000008">
    <property type="protein sequence ID" value="CAL0311109.1"/>
    <property type="molecule type" value="Genomic_DNA"/>
</dbReference>
<evidence type="ECO:0000256" key="1">
    <source>
        <dbReference type="ARBA" id="ARBA00022729"/>
    </source>
</evidence>
<accession>A0AAV1WP34</accession>
<proteinExistence type="predicted"/>
<keyword evidence="1 2" id="KW-0732">Signal</keyword>
<reference evidence="3 4" key="1">
    <citation type="submission" date="2024-03" db="EMBL/GenBank/DDBJ databases">
        <authorList>
            <person name="Martinez-Hernandez J."/>
        </authorList>
    </citation>
    <scope>NUCLEOTIDE SEQUENCE [LARGE SCALE GENOMIC DNA]</scope>
</reference>
<dbReference type="Pfam" id="PF01190">
    <property type="entry name" value="Pollen_Ole_e_1"/>
    <property type="match status" value="1"/>
</dbReference>
<evidence type="ECO:0000313" key="3">
    <source>
        <dbReference type="EMBL" id="CAL0311109.1"/>
    </source>
</evidence>
<organism evidence="3 4">
    <name type="scientific">Lupinus luteus</name>
    <name type="common">European yellow lupine</name>
    <dbReference type="NCBI Taxonomy" id="3873"/>
    <lineage>
        <taxon>Eukaryota</taxon>
        <taxon>Viridiplantae</taxon>
        <taxon>Streptophyta</taxon>
        <taxon>Embryophyta</taxon>
        <taxon>Tracheophyta</taxon>
        <taxon>Spermatophyta</taxon>
        <taxon>Magnoliopsida</taxon>
        <taxon>eudicotyledons</taxon>
        <taxon>Gunneridae</taxon>
        <taxon>Pentapetalae</taxon>
        <taxon>rosids</taxon>
        <taxon>fabids</taxon>
        <taxon>Fabales</taxon>
        <taxon>Fabaceae</taxon>
        <taxon>Papilionoideae</taxon>
        <taxon>50 kb inversion clade</taxon>
        <taxon>genistoids sensu lato</taxon>
        <taxon>core genistoids</taxon>
        <taxon>Genisteae</taxon>
        <taxon>Lupinus</taxon>
    </lineage>
</organism>
<evidence type="ECO:0000256" key="2">
    <source>
        <dbReference type="SAM" id="SignalP"/>
    </source>
</evidence>
<keyword evidence="4" id="KW-1185">Reference proteome</keyword>
<evidence type="ECO:0000313" key="4">
    <source>
        <dbReference type="Proteomes" id="UP001497480"/>
    </source>
</evidence>
<dbReference type="GO" id="GO:0071944">
    <property type="term" value="C:cell periphery"/>
    <property type="evidence" value="ECO:0007669"/>
    <property type="project" value="TreeGrafter"/>
</dbReference>
<sequence length="254" mass="28163">MAKAQTLFLLLMCSSLGVLALEPDTILPHSQFLFHHAHPPHHHHHLSHKHPLSPTQTLVYPPNHPYPYTSLAHPPHYHHHSHSPAKPPTHCIYTTTHAPTKPPPHHIYTPSPPFHPHPPSYPFPASYVVVQGVVYTKSCKHVGADNLLEATALFGAAVKLQCNITKKPLFETVKTNKNGYFYIIASKSITTKNNVSHNCKVFLVSAPKGLKPSDLNGGIQGETHSRQNISLALMKLVMILKAYVKLEEEVVAAQ</sequence>
<dbReference type="Proteomes" id="UP001497480">
    <property type="component" value="Unassembled WGS sequence"/>
</dbReference>
<feature type="chain" id="PRO_5043965395" evidence="2">
    <location>
        <begin position="21"/>
        <end position="254"/>
    </location>
</feature>
<dbReference type="AlphaFoldDB" id="A0AAV1WP34"/>
<dbReference type="PANTHER" id="PTHR33470:SF22">
    <property type="entry name" value="POLLEN OLE E 1 ALLERGEN AND EXTENSIN FAMILY PROTEIN"/>
    <property type="match status" value="1"/>
</dbReference>
<dbReference type="PANTHER" id="PTHR33470">
    <property type="entry name" value="OS01G0164075 PROTEIN"/>
    <property type="match status" value="1"/>
</dbReference>
<protein>
    <submittedName>
        <fullName evidence="3">Uncharacterized protein</fullName>
    </submittedName>
</protein>
<feature type="signal peptide" evidence="2">
    <location>
        <begin position="1"/>
        <end position="20"/>
    </location>
</feature>
<name>A0AAV1WP34_LUPLU</name>
<gene>
    <name evidence="3" type="ORF">LLUT_LOCUS12169</name>
</gene>